<evidence type="ECO:0000313" key="2">
    <source>
        <dbReference type="EMBL" id="HIT50344.1"/>
    </source>
</evidence>
<dbReference type="AlphaFoldDB" id="A0A9D1KKH2"/>
<dbReference type="EMBL" id="DVLF01000154">
    <property type="protein sequence ID" value="HIT50344.1"/>
    <property type="molecule type" value="Genomic_DNA"/>
</dbReference>
<reference evidence="2" key="1">
    <citation type="submission" date="2020-10" db="EMBL/GenBank/DDBJ databases">
        <authorList>
            <person name="Gilroy R."/>
        </authorList>
    </citation>
    <scope>NUCLEOTIDE SEQUENCE</scope>
    <source>
        <strain evidence="2">ChiW17-6978</strain>
    </source>
</reference>
<dbReference type="Proteomes" id="UP000886758">
    <property type="component" value="Unassembled WGS sequence"/>
</dbReference>
<evidence type="ECO:0000313" key="3">
    <source>
        <dbReference type="Proteomes" id="UP000886758"/>
    </source>
</evidence>
<keyword evidence="1" id="KW-0472">Membrane</keyword>
<feature type="non-terminal residue" evidence="2">
    <location>
        <position position="313"/>
    </location>
</feature>
<proteinExistence type="predicted"/>
<comment type="caution">
    <text evidence="2">The sequence shown here is derived from an EMBL/GenBank/DDBJ whole genome shotgun (WGS) entry which is preliminary data.</text>
</comment>
<organism evidence="2 3">
    <name type="scientific">Candidatus Pelethenecus faecipullorum</name>
    <dbReference type="NCBI Taxonomy" id="2840900"/>
    <lineage>
        <taxon>Bacteria</taxon>
        <taxon>Bacillati</taxon>
        <taxon>Mycoplasmatota</taxon>
        <taxon>Mollicutes</taxon>
        <taxon>Candidatus Pelethenecus</taxon>
    </lineage>
</organism>
<name>A0A9D1KKH2_9MOLU</name>
<sequence length="313" mass="37462">MNRKECIEKINSLIPCESVRNCIFRNDNVEFEDEFLCDKKSILVYFSNVINIAFLYIYAHYCKWKEVDNKIDSNTANNFVRVFSELDKIYKDSNLSFDIIENLLLDVQLDIAINGQLSRELRLTNKIIKNENFSKHAYIAKKSRTSYRLNDTFDLAQLYDDLIDLISTFPFLRDLSFTMVKMEYAYYIDERTNEKKDIQNLYNIVLQYDNHFSRDEEDYDVDLSSNYTLIMRNNTFYFLERIESTEDENGEHELFLSYWQVGMFNNAIHICVSSDDKIQLESYRDTVIIQYDTAYEDYFYSIFSFDYVQGEEE</sequence>
<keyword evidence="1" id="KW-0812">Transmembrane</keyword>
<keyword evidence="1" id="KW-1133">Transmembrane helix</keyword>
<feature type="transmembrane region" description="Helical" evidence="1">
    <location>
        <begin position="42"/>
        <end position="61"/>
    </location>
</feature>
<gene>
    <name evidence="2" type="ORF">IAD46_04895</name>
</gene>
<accession>A0A9D1KKH2</accession>
<reference evidence="2" key="2">
    <citation type="journal article" date="2021" name="PeerJ">
        <title>Extensive microbial diversity within the chicken gut microbiome revealed by metagenomics and culture.</title>
        <authorList>
            <person name="Gilroy R."/>
            <person name="Ravi A."/>
            <person name="Getino M."/>
            <person name="Pursley I."/>
            <person name="Horton D.L."/>
            <person name="Alikhan N.F."/>
            <person name="Baker D."/>
            <person name="Gharbi K."/>
            <person name="Hall N."/>
            <person name="Watson M."/>
            <person name="Adriaenssens E.M."/>
            <person name="Foster-Nyarko E."/>
            <person name="Jarju S."/>
            <person name="Secka A."/>
            <person name="Antonio M."/>
            <person name="Oren A."/>
            <person name="Chaudhuri R.R."/>
            <person name="La Ragione R."/>
            <person name="Hildebrand F."/>
            <person name="Pallen M.J."/>
        </authorList>
    </citation>
    <scope>NUCLEOTIDE SEQUENCE</scope>
    <source>
        <strain evidence="2">ChiW17-6978</strain>
    </source>
</reference>
<evidence type="ECO:0000256" key="1">
    <source>
        <dbReference type="SAM" id="Phobius"/>
    </source>
</evidence>
<protein>
    <submittedName>
        <fullName evidence="2">Uncharacterized protein</fullName>
    </submittedName>
</protein>